<organism evidence="3 4">
    <name type="scientific">Lolium multiflorum</name>
    <name type="common">Italian ryegrass</name>
    <name type="synonym">Lolium perenne subsp. multiflorum</name>
    <dbReference type="NCBI Taxonomy" id="4521"/>
    <lineage>
        <taxon>Eukaryota</taxon>
        <taxon>Viridiplantae</taxon>
        <taxon>Streptophyta</taxon>
        <taxon>Embryophyta</taxon>
        <taxon>Tracheophyta</taxon>
        <taxon>Spermatophyta</taxon>
        <taxon>Magnoliopsida</taxon>
        <taxon>Liliopsida</taxon>
        <taxon>Poales</taxon>
        <taxon>Poaceae</taxon>
        <taxon>BOP clade</taxon>
        <taxon>Pooideae</taxon>
        <taxon>Poodae</taxon>
        <taxon>Poeae</taxon>
        <taxon>Poeae Chloroplast Group 2 (Poeae type)</taxon>
        <taxon>Loliodinae</taxon>
        <taxon>Loliinae</taxon>
        <taxon>Lolium</taxon>
    </lineage>
</organism>
<dbReference type="InterPro" id="IPR052929">
    <property type="entry name" value="RNase_H-like_EbsB-rel"/>
</dbReference>
<dbReference type="CDD" id="cd06222">
    <property type="entry name" value="RNase_H_like"/>
    <property type="match status" value="1"/>
</dbReference>
<feature type="region of interest" description="Disordered" evidence="1">
    <location>
        <begin position="1"/>
        <end position="21"/>
    </location>
</feature>
<dbReference type="GO" id="GO:0004523">
    <property type="term" value="F:RNA-DNA hybrid ribonuclease activity"/>
    <property type="evidence" value="ECO:0007669"/>
    <property type="project" value="InterPro"/>
</dbReference>
<dbReference type="InterPro" id="IPR036397">
    <property type="entry name" value="RNaseH_sf"/>
</dbReference>
<dbReference type="AlphaFoldDB" id="A0AAD8Q6U8"/>
<dbReference type="SUPFAM" id="SSF53098">
    <property type="entry name" value="Ribonuclease H-like"/>
    <property type="match status" value="1"/>
</dbReference>
<protein>
    <recommendedName>
        <fullName evidence="2">RNase H type-1 domain-containing protein</fullName>
    </recommendedName>
</protein>
<feature type="domain" description="RNase H type-1" evidence="2">
    <location>
        <begin position="128"/>
        <end position="240"/>
    </location>
</feature>
<dbReference type="InterPro" id="IPR044730">
    <property type="entry name" value="RNase_H-like_dom_plant"/>
</dbReference>
<sequence length="267" mass="28663">MATPASSSTNHASGSGGKKSETLDDMLLRLGIEEDEYDDLVLEEEEEVADPYVIDKVKQRVDAGMNEVLTAPYTREEVKKALFNIGDLKAPGPDGLHAFFYKRFGHITGEDLTDEVMSAINSRVIPDGLGGTGAIIRDSHGSFIAGCNRSLPYIADAPTAEAMALRDGLLLAGQIGCNKVIVESDCMEVVQTMQEGGFSSGAVAAIFEECGFLCRSFASVIFCHCAREANEAAHTLAARAEGLDSLVWHEDPPDFLLSVITMDVTIL</sequence>
<dbReference type="PANTHER" id="PTHR47074">
    <property type="entry name" value="BNAC02G40300D PROTEIN"/>
    <property type="match status" value="1"/>
</dbReference>
<dbReference type="InterPro" id="IPR002156">
    <property type="entry name" value="RNaseH_domain"/>
</dbReference>
<dbReference type="Pfam" id="PF13456">
    <property type="entry name" value="RVT_3"/>
    <property type="match status" value="1"/>
</dbReference>
<dbReference type="EMBL" id="JAUUTY010000639">
    <property type="protein sequence ID" value="KAK1597008.1"/>
    <property type="molecule type" value="Genomic_DNA"/>
</dbReference>
<keyword evidence="4" id="KW-1185">Reference proteome</keyword>
<dbReference type="Gene3D" id="3.30.420.10">
    <property type="entry name" value="Ribonuclease H-like superfamily/Ribonuclease H"/>
    <property type="match status" value="1"/>
</dbReference>
<accession>A0AAD8Q6U8</accession>
<evidence type="ECO:0000313" key="4">
    <source>
        <dbReference type="Proteomes" id="UP001231189"/>
    </source>
</evidence>
<gene>
    <name evidence="3" type="ORF">QYE76_016820</name>
</gene>
<name>A0AAD8Q6U8_LOLMU</name>
<feature type="compositionally biased region" description="Polar residues" evidence="1">
    <location>
        <begin position="1"/>
        <end position="13"/>
    </location>
</feature>
<evidence type="ECO:0000259" key="2">
    <source>
        <dbReference type="Pfam" id="PF13456"/>
    </source>
</evidence>
<comment type="caution">
    <text evidence="3">The sequence shown here is derived from an EMBL/GenBank/DDBJ whole genome shotgun (WGS) entry which is preliminary data.</text>
</comment>
<dbReference type="Proteomes" id="UP001231189">
    <property type="component" value="Unassembled WGS sequence"/>
</dbReference>
<reference evidence="3" key="1">
    <citation type="submission" date="2023-07" db="EMBL/GenBank/DDBJ databases">
        <title>A chromosome-level genome assembly of Lolium multiflorum.</title>
        <authorList>
            <person name="Chen Y."/>
            <person name="Copetti D."/>
            <person name="Kolliker R."/>
            <person name="Studer B."/>
        </authorList>
    </citation>
    <scope>NUCLEOTIDE SEQUENCE</scope>
    <source>
        <strain evidence="3">02402/16</strain>
        <tissue evidence="3">Leaf</tissue>
    </source>
</reference>
<dbReference type="PANTHER" id="PTHR47074:SF47">
    <property type="entry name" value="RNASE H TYPE-1 DOMAIN-CONTAINING PROTEIN"/>
    <property type="match status" value="1"/>
</dbReference>
<dbReference type="InterPro" id="IPR012337">
    <property type="entry name" value="RNaseH-like_sf"/>
</dbReference>
<evidence type="ECO:0000256" key="1">
    <source>
        <dbReference type="SAM" id="MobiDB-lite"/>
    </source>
</evidence>
<dbReference type="GO" id="GO:0003676">
    <property type="term" value="F:nucleic acid binding"/>
    <property type="evidence" value="ECO:0007669"/>
    <property type="project" value="InterPro"/>
</dbReference>
<proteinExistence type="predicted"/>
<evidence type="ECO:0000313" key="3">
    <source>
        <dbReference type="EMBL" id="KAK1597008.1"/>
    </source>
</evidence>